<evidence type="ECO:0000256" key="1">
    <source>
        <dbReference type="SAM" id="Phobius"/>
    </source>
</evidence>
<organism evidence="2 3">
    <name type="scientific">Tigriopus californicus</name>
    <name type="common">Marine copepod</name>
    <dbReference type="NCBI Taxonomy" id="6832"/>
    <lineage>
        <taxon>Eukaryota</taxon>
        <taxon>Metazoa</taxon>
        <taxon>Ecdysozoa</taxon>
        <taxon>Arthropoda</taxon>
        <taxon>Crustacea</taxon>
        <taxon>Multicrustacea</taxon>
        <taxon>Hexanauplia</taxon>
        <taxon>Copepoda</taxon>
        <taxon>Harpacticoida</taxon>
        <taxon>Harpacticidae</taxon>
        <taxon>Tigriopus</taxon>
    </lineage>
</organism>
<feature type="non-terminal residue" evidence="2">
    <location>
        <position position="148"/>
    </location>
</feature>
<evidence type="ECO:0000313" key="3">
    <source>
        <dbReference type="Proteomes" id="UP000318571"/>
    </source>
</evidence>
<keyword evidence="1" id="KW-0472">Membrane</keyword>
<dbReference type="AlphaFoldDB" id="A0A553PSY5"/>
<dbReference type="EMBL" id="VCGU01000001">
    <property type="protein sequence ID" value="TRY80797.1"/>
    <property type="molecule type" value="Genomic_DNA"/>
</dbReference>
<proteinExistence type="predicted"/>
<evidence type="ECO:0000313" key="2">
    <source>
        <dbReference type="EMBL" id="TRY80797.1"/>
    </source>
</evidence>
<feature type="non-terminal residue" evidence="2">
    <location>
        <position position="1"/>
    </location>
</feature>
<gene>
    <name evidence="2" type="ORF">TCAL_12034</name>
</gene>
<keyword evidence="1" id="KW-1133">Transmembrane helix</keyword>
<comment type="caution">
    <text evidence="2">The sequence shown here is derived from an EMBL/GenBank/DDBJ whole genome shotgun (WGS) entry which is preliminary data.</text>
</comment>
<accession>A0A553PSY5</accession>
<feature type="transmembrane region" description="Helical" evidence="1">
    <location>
        <begin position="67"/>
        <end position="88"/>
    </location>
</feature>
<reference evidence="2 3" key="1">
    <citation type="journal article" date="2018" name="Nat. Ecol. Evol.">
        <title>Genomic signatures of mitonuclear coevolution across populations of Tigriopus californicus.</title>
        <authorList>
            <person name="Barreto F.S."/>
            <person name="Watson E.T."/>
            <person name="Lima T.G."/>
            <person name="Willett C.S."/>
            <person name="Edmands S."/>
            <person name="Li W."/>
            <person name="Burton R.S."/>
        </authorList>
    </citation>
    <scope>NUCLEOTIDE SEQUENCE [LARGE SCALE GENOMIC DNA]</scope>
    <source>
        <strain evidence="2 3">San Diego</strain>
    </source>
</reference>
<keyword evidence="3" id="KW-1185">Reference proteome</keyword>
<protein>
    <submittedName>
        <fullName evidence="2">Uncharacterized protein</fullName>
    </submittedName>
</protein>
<name>A0A553PSY5_TIGCA</name>
<keyword evidence="1" id="KW-0812">Transmembrane</keyword>
<dbReference type="Proteomes" id="UP000318571">
    <property type="component" value="Chromosome 12"/>
</dbReference>
<sequence>SGPLEQDTKKQLPVCQSWISVPFNQSRCRHSPITTPDVNKQAVFHTLKHSPPISIIHYNHSWIKMRFLAIGLLAMSLLFCQSVSSFYLKRSDSRSHFSMLSSPSRPEIVPSDSEVPKNHRVAVVPTNGRSRSKRQLVLHGDDPQTAII</sequence>